<organism evidence="1 2">
    <name type="scientific">Dreissena polymorpha</name>
    <name type="common">Zebra mussel</name>
    <name type="synonym">Mytilus polymorpha</name>
    <dbReference type="NCBI Taxonomy" id="45954"/>
    <lineage>
        <taxon>Eukaryota</taxon>
        <taxon>Metazoa</taxon>
        <taxon>Spiralia</taxon>
        <taxon>Lophotrochozoa</taxon>
        <taxon>Mollusca</taxon>
        <taxon>Bivalvia</taxon>
        <taxon>Autobranchia</taxon>
        <taxon>Heteroconchia</taxon>
        <taxon>Euheterodonta</taxon>
        <taxon>Imparidentia</taxon>
        <taxon>Neoheterodontei</taxon>
        <taxon>Myida</taxon>
        <taxon>Dreissenoidea</taxon>
        <taxon>Dreissenidae</taxon>
        <taxon>Dreissena</taxon>
    </lineage>
</organism>
<proteinExistence type="predicted"/>
<reference evidence="1" key="1">
    <citation type="journal article" date="2019" name="bioRxiv">
        <title>The Genome of the Zebra Mussel, Dreissena polymorpha: A Resource for Invasive Species Research.</title>
        <authorList>
            <person name="McCartney M.A."/>
            <person name="Auch B."/>
            <person name="Kono T."/>
            <person name="Mallez S."/>
            <person name="Zhang Y."/>
            <person name="Obille A."/>
            <person name="Becker A."/>
            <person name="Abrahante J.E."/>
            <person name="Garbe J."/>
            <person name="Badalamenti J.P."/>
            <person name="Herman A."/>
            <person name="Mangelson H."/>
            <person name="Liachko I."/>
            <person name="Sullivan S."/>
            <person name="Sone E.D."/>
            <person name="Koren S."/>
            <person name="Silverstein K.A.T."/>
            <person name="Beckman K.B."/>
            <person name="Gohl D.M."/>
        </authorList>
    </citation>
    <scope>NUCLEOTIDE SEQUENCE</scope>
    <source>
        <strain evidence="1">Duluth1</strain>
        <tissue evidence="1">Whole animal</tissue>
    </source>
</reference>
<reference evidence="1" key="2">
    <citation type="submission" date="2020-11" db="EMBL/GenBank/DDBJ databases">
        <authorList>
            <person name="McCartney M.A."/>
            <person name="Auch B."/>
            <person name="Kono T."/>
            <person name="Mallez S."/>
            <person name="Becker A."/>
            <person name="Gohl D.M."/>
            <person name="Silverstein K.A.T."/>
            <person name="Koren S."/>
            <person name="Bechman K.B."/>
            <person name="Herman A."/>
            <person name="Abrahante J.E."/>
            <person name="Garbe J."/>
        </authorList>
    </citation>
    <scope>NUCLEOTIDE SEQUENCE</scope>
    <source>
        <strain evidence="1">Duluth1</strain>
        <tissue evidence="1">Whole animal</tissue>
    </source>
</reference>
<dbReference type="Gene3D" id="2.60.40.10">
    <property type="entry name" value="Immunoglobulins"/>
    <property type="match status" value="1"/>
</dbReference>
<dbReference type="InterPro" id="IPR013783">
    <property type="entry name" value="Ig-like_fold"/>
</dbReference>
<evidence type="ECO:0000313" key="1">
    <source>
        <dbReference type="EMBL" id="KAH3712568.1"/>
    </source>
</evidence>
<dbReference type="SUPFAM" id="SSF48726">
    <property type="entry name" value="Immunoglobulin"/>
    <property type="match status" value="1"/>
</dbReference>
<dbReference type="EMBL" id="JAIWYP010000014">
    <property type="protein sequence ID" value="KAH3712568.1"/>
    <property type="molecule type" value="Genomic_DNA"/>
</dbReference>
<dbReference type="AlphaFoldDB" id="A0A9D3Z3R5"/>
<sequence>MNKKRNGKSNVVLDITDWFMWIVCVIIFYEAGVSAIQIDGPLEPPDGSNVTLTCIAKGSLRFTFLNSDNVQTAIGECTVFDDCYLYSSALTGQYEITKTDEGATLTIFNIDRYRFGIYSCSALFNSSLSDSIHIQQKPESMDFTNTCTAFRMRHALSFTEKRPDKNKY</sequence>
<evidence type="ECO:0000313" key="2">
    <source>
        <dbReference type="Proteomes" id="UP000828390"/>
    </source>
</evidence>
<dbReference type="Proteomes" id="UP000828390">
    <property type="component" value="Unassembled WGS sequence"/>
</dbReference>
<keyword evidence="2" id="KW-1185">Reference proteome</keyword>
<name>A0A9D3Z3R5_DREPO</name>
<dbReference type="InterPro" id="IPR036179">
    <property type="entry name" value="Ig-like_dom_sf"/>
</dbReference>
<comment type="caution">
    <text evidence="1">The sequence shown here is derived from an EMBL/GenBank/DDBJ whole genome shotgun (WGS) entry which is preliminary data.</text>
</comment>
<gene>
    <name evidence="1" type="ORF">DPMN_072318</name>
</gene>
<protein>
    <submittedName>
        <fullName evidence="1">Uncharacterized protein</fullName>
    </submittedName>
</protein>
<accession>A0A9D3Z3R5</accession>